<accession>A0A081BZL9</accession>
<dbReference type="InterPro" id="IPR045175">
    <property type="entry name" value="M28_fam"/>
</dbReference>
<feature type="domain" description="Peptidase M28" evidence="2">
    <location>
        <begin position="251"/>
        <end position="450"/>
    </location>
</feature>
<dbReference type="SUPFAM" id="SSF53187">
    <property type="entry name" value="Zn-dependent exopeptidases"/>
    <property type="match status" value="1"/>
</dbReference>
<organism evidence="3">
    <name type="scientific">Vecturithrix granuli</name>
    <dbReference type="NCBI Taxonomy" id="1499967"/>
    <lineage>
        <taxon>Bacteria</taxon>
        <taxon>Candidatus Moduliflexota</taxon>
        <taxon>Candidatus Vecturitrichia</taxon>
        <taxon>Candidatus Vecturitrichales</taxon>
        <taxon>Candidatus Vecturitrichaceae</taxon>
        <taxon>Candidatus Vecturithrix</taxon>
    </lineage>
</organism>
<sequence length="476" mass="52776">MVQFIRWTRSRVLFGMLALLLLTSWAAADEPTEETRMLAQVDVTGAIAELGIPIHAHLLDAAGQEYVLTLVSEQALQQRQLSYRIVDAVAALKPDEWYLLAYERRQGARQQAVTIMTVLYDDGKYLLVRATPSQAERLANLGFEIAWLRKRPMILRVSERLRTKAITPLPLIQNLIDQVTQSTLSAYTSRLSGVTPAIIGGASYTITTRHTDSGTPIQKATQYVYEHLQALGLAVRYQNWNNDDYESSGRNVIGELRGTTRPGEIVLITAHLDDMPASGLAPGADDNASGAAGVMVAADVMSAYTFERTVRFVFFTGEEIDFLGSYAYAESVYNANQNIVAVYNLDMIAWDNKGGPDFRLYTRLPSNPGYAGDLALAQLLVQVINTYGLSSSLTPLIISNGYDFSDHASFWGFGYAALWAIEDDDDFNPYYHTKNDKLQYLNMSYFTAVVKASLGSIAHQAVPIEQSGNSYILWTK</sequence>
<gene>
    <name evidence="3" type="ORF">U27_04741</name>
</gene>
<keyword evidence="3" id="KW-0645">Protease</keyword>
<dbReference type="Pfam" id="PF04389">
    <property type="entry name" value="Peptidase_M28"/>
    <property type="match status" value="1"/>
</dbReference>
<dbReference type="AlphaFoldDB" id="A0A081BZL9"/>
<dbReference type="GO" id="GO:0008235">
    <property type="term" value="F:metalloexopeptidase activity"/>
    <property type="evidence" value="ECO:0007669"/>
    <property type="project" value="InterPro"/>
</dbReference>
<dbReference type="Proteomes" id="UP000030661">
    <property type="component" value="Unassembled WGS sequence"/>
</dbReference>
<dbReference type="EMBL" id="DF820466">
    <property type="protein sequence ID" value="GAK57774.1"/>
    <property type="molecule type" value="Genomic_DNA"/>
</dbReference>
<dbReference type="HOGENOM" id="CLU_648568_0_0_0"/>
<reference evidence="3" key="1">
    <citation type="journal article" date="2015" name="PeerJ">
        <title>First genomic representation of candidate bacterial phylum KSB3 points to enhanced environmental sensing as a trigger of wastewater bulking.</title>
        <authorList>
            <person name="Sekiguchi Y."/>
            <person name="Ohashi A."/>
            <person name="Parks D.H."/>
            <person name="Yamauchi T."/>
            <person name="Tyson G.W."/>
            <person name="Hugenholtz P."/>
        </authorList>
    </citation>
    <scope>NUCLEOTIDE SEQUENCE [LARGE SCALE GENOMIC DNA]</scope>
</reference>
<keyword evidence="3" id="KW-0378">Hydrolase</keyword>
<evidence type="ECO:0000313" key="3">
    <source>
        <dbReference type="EMBL" id="GAK57774.1"/>
    </source>
</evidence>
<evidence type="ECO:0000259" key="2">
    <source>
        <dbReference type="Pfam" id="PF04389"/>
    </source>
</evidence>
<dbReference type="InterPro" id="IPR007484">
    <property type="entry name" value="Peptidase_M28"/>
</dbReference>
<dbReference type="STRING" id="1499967.U27_04741"/>
<evidence type="ECO:0000313" key="4">
    <source>
        <dbReference type="Proteomes" id="UP000030661"/>
    </source>
</evidence>
<proteinExistence type="predicted"/>
<keyword evidence="3" id="KW-0031">Aminopeptidase</keyword>
<dbReference type="eggNOG" id="COG2234">
    <property type="taxonomic scope" value="Bacteria"/>
</dbReference>
<protein>
    <submittedName>
        <fullName evidence="3">Putative aminopeptidase</fullName>
    </submittedName>
</protein>
<dbReference type="Gene3D" id="3.40.630.10">
    <property type="entry name" value="Zn peptidases"/>
    <property type="match status" value="1"/>
</dbReference>
<keyword evidence="1" id="KW-0732">Signal</keyword>
<dbReference type="PANTHER" id="PTHR12147">
    <property type="entry name" value="METALLOPEPTIDASE M28 FAMILY MEMBER"/>
    <property type="match status" value="1"/>
</dbReference>
<name>A0A081BZL9_VECG1</name>
<dbReference type="GO" id="GO:0004177">
    <property type="term" value="F:aminopeptidase activity"/>
    <property type="evidence" value="ECO:0007669"/>
    <property type="project" value="UniProtKB-KW"/>
</dbReference>
<evidence type="ECO:0000256" key="1">
    <source>
        <dbReference type="SAM" id="SignalP"/>
    </source>
</evidence>
<keyword evidence="4" id="KW-1185">Reference proteome</keyword>
<feature type="signal peptide" evidence="1">
    <location>
        <begin position="1"/>
        <end position="28"/>
    </location>
</feature>
<feature type="chain" id="PRO_5001755535" evidence="1">
    <location>
        <begin position="29"/>
        <end position="476"/>
    </location>
</feature>
<dbReference type="PANTHER" id="PTHR12147:SF26">
    <property type="entry name" value="PEPTIDASE M28 DOMAIN-CONTAINING PROTEIN"/>
    <property type="match status" value="1"/>
</dbReference>
<dbReference type="GO" id="GO:0006508">
    <property type="term" value="P:proteolysis"/>
    <property type="evidence" value="ECO:0007669"/>
    <property type="project" value="InterPro"/>
</dbReference>